<feature type="compositionally biased region" description="Polar residues" evidence="2">
    <location>
        <begin position="832"/>
        <end position="842"/>
    </location>
</feature>
<proteinExistence type="predicted"/>
<reference evidence="3 4" key="1">
    <citation type="journal article" date="2020" name="Phytopathology">
        <title>A high-quality genome resource of Botrytis fragariae, a new and rapidly spreading fungal pathogen causing strawberry gray mold in the U.S.A.</title>
        <authorList>
            <person name="Wu Y."/>
            <person name="Saski C.A."/>
            <person name="Schnabel G."/>
            <person name="Xiao S."/>
            <person name="Hu M."/>
        </authorList>
    </citation>
    <scope>NUCLEOTIDE SEQUENCE [LARGE SCALE GENOMIC DNA]</scope>
    <source>
        <strain evidence="3 4">BVB16</strain>
    </source>
</reference>
<organism evidence="3 4">
    <name type="scientific">Botrytis fragariae</name>
    <dbReference type="NCBI Taxonomy" id="1964551"/>
    <lineage>
        <taxon>Eukaryota</taxon>
        <taxon>Fungi</taxon>
        <taxon>Dikarya</taxon>
        <taxon>Ascomycota</taxon>
        <taxon>Pezizomycotina</taxon>
        <taxon>Leotiomycetes</taxon>
        <taxon>Helotiales</taxon>
        <taxon>Sclerotiniaceae</taxon>
        <taxon>Botrytis</taxon>
    </lineage>
</organism>
<dbReference type="AlphaFoldDB" id="A0A8H6B5Y6"/>
<feature type="region of interest" description="Disordered" evidence="2">
    <location>
        <begin position="327"/>
        <end position="375"/>
    </location>
</feature>
<feature type="region of interest" description="Disordered" evidence="2">
    <location>
        <begin position="817"/>
        <end position="848"/>
    </location>
</feature>
<name>A0A8H6B5Y6_9HELO</name>
<accession>A0A8H6B5Y6</accession>
<feature type="region of interest" description="Disordered" evidence="2">
    <location>
        <begin position="766"/>
        <end position="795"/>
    </location>
</feature>
<dbReference type="RefSeq" id="XP_037198506.1">
    <property type="nucleotide sequence ID" value="XM_037337140.1"/>
</dbReference>
<protein>
    <submittedName>
        <fullName evidence="3">Uncharacterized protein</fullName>
    </submittedName>
</protein>
<gene>
    <name evidence="3" type="ORF">Bfra_006771</name>
</gene>
<comment type="caution">
    <text evidence="3">The sequence shown here is derived from an EMBL/GenBank/DDBJ whole genome shotgun (WGS) entry which is preliminary data.</text>
</comment>
<dbReference type="Proteomes" id="UP000531561">
    <property type="component" value="Unassembled WGS sequence"/>
</dbReference>
<evidence type="ECO:0000256" key="2">
    <source>
        <dbReference type="SAM" id="MobiDB-lite"/>
    </source>
</evidence>
<feature type="compositionally biased region" description="Basic and acidic residues" evidence="2">
    <location>
        <begin position="817"/>
        <end position="831"/>
    </location>
</feature>
<dbReference type="EMBL" id="JABFCT010000001">
    <property type="protein sequence ID" value="KAF5879562.1"/>
    <property type="molecule type" value="Genomic_DNA"/>
</dbReference>
<sequence length="848" mass="95657">MSNSYIRPPHYQRHHQSMLLNLCSIHPYFETDNFDREYQKELASVISQYPLTGLDFCYYWTEKVLWNRFQLSSAYGEFPGRYGGPEYIIQQQVGQLPPTPESAEPAPAISADFFDSILETLGTPSRSAKPAQPIRSQTPEISKATHETPVSGPVQQRVDLMAIPSQKLAQNHFEGYLKPPNTPASVPIQAPRDYPKDFVYPESPYTPVQNSQGFANVPLNPKGLGTSQTPNEIPVSTAGTESLTSTPSSILTARLALPGLSNPIETSNSTPAAPSLSLAPLPPLLLPDSVVKDPDTGELITIKMFERRCLGRGAEIAIRQAQAAVKATPNRMTKPIAQMNRPPNINNESSGDSSPSSFQSRMNGKSSLPFRPPPLEFEMQSKRKAENHTGQGASFIFQGDNKDTFSHERLFTESQSSQLFAQPEMYTNTSTPITPYQLAWPSQEIDMIGINDPQVQTTYSNLQTIMGNNPRLVMITGNDLRTMNNQQPGYLIIPIGQQDPSLKHDSTKSASMDFDRSEQTGAHFDVASYKTKKKELNAFNRLGPCANCKDPTHQLGVCMICNVEGYMDGCPVCNSLDHQFYECEKQGRARNTVWNYAVKMRNNKPPLRLLQDHRLIEKFGKITIKHKSFSPWTAEFAKNNRDLWKNPQVFDSRSRKKESKYRDPAWKHPNQVPLQISRKDMHLVKDLEGELRKLELYLKSLTENAEKISVRQSFYPDMAQSFSTGEVENHNRKASREEIRQIFKEIYQQPQSQRAGNSYQIGADQETRSQIQDNTKEQERSSLPAYSNESPSGGVLLQAPRVRTYNEMIAEEHAEIARRTNAWRQEKERIEQTSSAFISTKAQRPHVP</sequence>
<evidence type="ECO:0000256" key="1">
    <source>
        <dbReference type="SAM" id="Coils"/>
    </source>
</evidence>
<evidence type="ECO:0000313" key="4">
    <source>
        <dbReference type="Proteomes" id="UP000531561"/>
    </source>
</evidence>
<keyword evidence="4" id="KW-1185">Reference proteome</keyword>
<evidence type="ECO:0000313" key="3">
    <source>
        <dbReference type="EMBL" id="KAF5879562.1"/>
    </source>
</evidence>
<feature type="coiled-coil region" evidence="1">
    <location>
        <begin position="684"/>
        <end position="711"/>
    </location>
</feature>
<dbReference type="GeneID" id="59260832"/>
<feature type="region of interest" description="Disordered" evidence="2">
    <location>
        <begin position="123"/>
        <end position="151"/>
    </location>
</feature>
<dbReference type="OrthoDB" id="3531136at2759"/>
<feature type="compositionally biased region" description="Low complexity" evidence="2">
    <location>
        <begin position="349"/>
        <end position="360"/>
    </location>
</feature>
<keyword evidence="1" id="KW-0175">Coiled coil</keyword>